<evidence type="ECO:0000313" key="3">
    <source>
        <dbReference type="Proteomes" id="UP000680865"/>
    </source>
</evidence>
<comment type="caution">
    <text evidence="2">The sequence shown here is derived from an EMBL/GenBank/DDBJ whole genome shotgun (WGS) entry which is preliminary data.</text>
</comment>
<feature type="transmembrane region" description="Helical" evidence="1">
    <location>
        <begin position="175"/>
        <end position="199"/>
    </location>
</feature>
<feature type="transmembrane region" description="Helical" evidence="1">
    <location>
        <begin position="76"/>
        <end position="95"/>
    </location>
</feature>
<keyword evidence="1" id="KW-1133">Transmembrane helix</keyword>
<protein>
    <recommendedName>
        <fullName evidence="4">DUF1345 domain-containing protein</fullName>
    </recommendedName>
</protein>
<dbReference type="Pfam" id="PF07077">
    <property type="entry name" value="DUF1345"/>
    <property type="match status" value="1"/>
</dbReference>
<evidence type="ECO:0000256" key="1">
    <source>
        <dbReference type="SAM" id="Phobius"/>
    </source>
</evidence>
<accession>A0A919VQT2</accession>
<dbReference type="Proteomes" id="UP000680865">
    <property type="component" value="Unassembled WGS sequence"/>
</dbReference>
<name>A0A919VQT2_9ACTN</name>
<dbReference type="InterPro" id="IPR009781">
    <property type="entry name" value="DUF1345"/>
</dbReference>
<dbReference type="RefSeq" id="WP_212999138.1">
    <property type="nucleotide sequence ID" value="NZ_BAAATW010000014.1"/>
</dbReference>
<keyword evidence="1" id="KW-0812">Transmembrane</keyword>
<sequence length="203" mass="20846">MRILSAGKALVSLLAGIVAGMLTAVLGASGPAPLVGLIVGAATVLAWVWMVSWPHDAAGTKALAERETGSRGTDSAILAAAVGGLAVVISAIVNASDNKAMVILSVVAVVLSWALVNTVFAFKYARSYYFETDGGIDFNQDAPPSYSDFAYLAFTVGMSYAISDTNSTSTEIRRLVLAHALLSYAFGTGILAVAINLLASLGS</sequence>
<evidence type="ECO:0008006" key="4">
    <source>
        <dbReference type="Google" id="ProtNLM"/>
    </source>
</evidence>
<feature type="transmembrane region" description="Helical" evidence="1">
    <location>
        <begin position="101"/>
        <end position="122"/>
    </location>
</feature>
<keyword evidence="3" id="KW-1185">Reference proteome</keyword>
<gene>
    <name evidence="2" type="ORF">Aco04nite_44510</name>
</gene>
<proteinExistence type="predicted"/>
<dbReference type="EMBL" id="BOQP01000022">
    <property type="protein sequence ID" value="GIM75264.1"/>
    <property type="molecule type" value="Genomic_DNA"/>
</dbReference>
<reference evidence="2" key="1">
    <citation type="submission" date="2021-03" db="EMBL/GenBank/DDBJ databases">
        <title>Whole genome shotgun sequence of Actinoplanes consettensis NBRC 14913.</title>
        <authorList>
            <person name="Komaki H."/>
            <person name="Tamura T."/>
        </authorList>
    </citation>
    <scope>NUCLEOTIDE SEQUENCE</scope>
    <source>
        <strain evidence="2">NBRC 14913</strain>
    </source>
</reference>
<keyword evidence="1" id="KW-0472">Membrane</keyword>
<feature type="transmembrane region" description="Helical" evidence="1">
    <location>
        <begin position="37"/>
        <end position="55"/>
    </location>
</feature>
<dbReference type="AlphaFoldDB" id="A0A919VQT2"/>
<organism evidence="2 3">
    <name type="scientific">Winogradskya consettensis</name>
    <dbReference type="NCBI Taxonomy" id="113560"/>
    <lineage>
        <taxon>Bacteria</taxon>
        <taxon>Bacillati</taxon>
        <taxon>Actinomycetota</taxon>
        <taxon>Actinomycetes</taxon>
        <taxon>Micromonosporales</taxon>
        <taxon>Micromonosporaceae</taxon>
        <taxon>Winogradskya</taxon>
    </lineage>
</organism>
<evidence type="ECO:0000313" key="2">
    <source>
        <dbReference type="EMBL" id="GIM75264.1"/>
    </source>
</evidence>